<name>Q7RMM9_PLAYO</name>
<feature type="non-terminal residue" evidence="2">
    <location>
        <position position="1"/>
    </location>
</feature>
<comment type="caution">
    <text evidence="2">The sequence shown here is derived from an EMBL/GenBank/DDBJ whole genome shotgun (WGS) entry which is preliminary data.</text>
</comment>
<sequence>YEDFKNKYDNVIAIDEKEFEIFSKLVEVFMKNHQDFSFNSNFLYELLTKALSDQGFKTEFKEFMNNMYNFVKKKQEGKPMTENDKIYMTLFENVLSLLNSM</sequence>
<protein>
    <recommendedName>
        <fullName evidence="1">Merozoite surface protein C-terminal domain-containing protein</fullName>
    </recommendedName>
</protein>
<dbReference type="EMBL" id="AABL01000589">
    <property type="protein sequence ID" value="EAA21579.1"/>
    <property type="molecule type" value="Genomic_DNA"/>
</dbReference>
<proteinExistence type="predicted"/>
<organism evidence="2 3">
    <name type="scientific">Plasmodium yoelii yoelii</name>
    <dbReference type="NCBI Taxonomy" id="73239"/>
    <lineage>
        <taxon>Eukaryota</taxon>
        <taxon>Sar</taxon>
        <taxon>Alveolata</taxon>
        <taxon>Apicomplexa</taxon>
        <taxon>Aconoidasida</taxon>
        <taxon>Haemosporida</taxon>
        <taxon>Plasmodiidae</taxon>
        <taxon>Plasmodium</taxon>
        <taxon>Plasmodium (Vinckeia)</taxon>
    </lineage>
</organism>
<accession>Q7RMM9</accession>
<evidence type="ECO:0000313" key="3">
    <source>
        <dbReference type="Proteomes" id="UP000008553"/>
    </source>
</evidence>
<evidence type="ECO:0000313" key="2">
    <source>
        <dbReference type="EMBL" id="EAA21579.1"/>
    </source>
</evidence>
<dbReference type="AlphaFoldDB" id="Q7RMM9"/>
<reference evidence="2 3" key="1">
    <citation type="journal article" date="2002" name="Nature">
        <title>Genome sequence and comparative analysis of the model rodent malaria parasite Plasmodium yoelii yoelii.</title>
        <authorList>
            <person name="Carlton J.M."/>
            <person name="Angiuoli S.V."/>
            <person name="Suh B.B."/>
            <person name="Kooij T.W."/>
            <person name="Pertea M."/>
            <person name="Silva J.C."/>
            <person name="Ermolaeva M.D."/>
            <person name="Allen J.E."/>
            <person name="Selengut J.D."/>
            <person name="Koo H.L."/>
            <person name="Peterson J.D."/>
            <person name="Pop M."/>
            <person name="Kosack D.S."/>
            <person name="Shumway M.F."/>
            <person name="Bidwell S.L."/>
            <person name="Shallom S.J."/>
            <person name="van Aken S.E."/>
            <person name="Riedmuller S.B."/>
            <person name="Feldblyum T.V."/>
            <person name="Cho J.K."/>
            <person name="Quackenbush J."/>
            <person name="Sedegah M."/>
            <person name="Shoaibi A."/>
            <person name="Cummings L.M."/>
            <person name="Florens L."/>
            <person name="Yates J.R."/>
            <person name="Raine J.D."/>
            <person name="Sinden R.E."/>
            <person name="Harris M.A."/>
            <person name="Cunningham D.A."/>
            <person name="Preiser P.R."/>
            <person name="Bergman L.W."/>
            <person name="Vaidya A.B."/>
            <person name="van Lin L.H."/>
            <person name="Janse C.J."/>
            <person name="Waters A.P."/>
            <person name="Smith H.O."/>
            <person name="White O.R."/>
            <person name="Salzberg S.L."/>
            <person name="Venter J.C."/>
            <person name="Fraser C.M."/>
            <person name="Hoffman S.L."/>
            <person name="Gardner M.J."/>
            <person name="Carucci D.J."/>
        </authorList>
    </citation>
    <scope>NUCLEOTIDE SEQUENCE [LARGE SCALE GENOMIC DNA]</scope>
    <source>
        <strain evidence="2 3">17XNL</strain>
    </source>
</reference>
<keyword evidence="3" id="KW-1185">Reference proteome</keyword>
<evidence type="ECO:0000259" key="1">
    <source>
        <dbReference type="Pfam" id="PF12948"/>
    </source>
</evidence>
<dbReference type="PaxDb" id="73239-Q7RMM9"/>
<dbReference type="KEGG" id="pyo:PY17X_1354200"/>
<dbReference type="InParanoid" id="Q7RMM9"/>
<dbReference type="InterPro" id="IPR024781">
    <property type="entry name" value="MSP_C"/>
</dbReference>
<gene>
    <name evidence="2" type="ORF">PY02149</name>
</gene>
<dbReference type="Pfam" id="PF12948">
    <property type="entry name" value="MSP7_C"/>
    <property type="match status" value="1"/>
</dbReference>
<dbReference type="Proteomes" id="UP000008553">
    <property type="component" value="Unassembled WGS sequence"/>
</dbReference>
<feature type="domain" description="Merozoite surface protein C-terminal" evidence="1">
    <location>
        <begin position="1"/>
        <end position="95"/>
    </location>
</feature>